<feature type="signal peptide" evidence="1">
    <location>
        <begin position="1"/>
        <end position="19"/>
    </location>
</feature>
<feature type="chain" id="PRO_5007863008" description="Secreted protein" evidence="1">
    <location>
        <begin position="20"/>
        <end position="99"/>
    </location>
</feature>
<name>A0A165N6T1_9APHY</name>
<evidence type="ECO:0008006" key="4">
    <source>
        <dbReference type="Google" id="ProtNLM"/>
    </source>
</evidence>
<evidence type="ECO:0000313" key="2">
    <source>
        <dbReference type="EMBL" id="KZT66589.1"/>
    </source>
</evidence>
<keyword evidence="1" id="KW-0732">Signal</keyword>
<evidence type="ECO:0000313" key="3">
    <source>
        <dbReference type="Proteomes" id="UP000076727"/>
    </source>
</evidence>
<dbReference type="Proteomes" id="UP000076727">
    <property type="component" value="Unassembled WGS sequence"/>
</dbReference>
<reference evidence="2 3" key="1">
    <citation type="journal article" date="2016" name="Mol. Biol. Evol.">
        <title>Comparative Genomics of Early-Diverging Mushroom-Forming Fungi Provides Insights into the Origins of Lignocellulose Decay Capabilities.</title>
        <authorList>
            <person name="Nagy L.G."/>
            <person name="Riley R."/>
            <person name="Tritt A."/>
            <person name="Adam C."/>
            <person name="Daum C."/>
            <person name="Floudas D."/>
            <person name="Sun H."/>
            <person name="Yadav J.S."/>
            <person name="Pangilinan J."/>
            <person name="Larsson K.H."/>
            <person name="Matsuura K."/>
            <person name="Barry K."/>
            <person name="Labutti K."/>
            <person name="Kuo R."/>
            <person name="Ohm R.A."/>
            <person name="Bhattacharya S.S."/>
            <person name="Shirouzu T."/>
            <person name="Yoshinaga Y."/>
            <person name="Martin F.M."/>
            <person name="Grigoriev I.V."/>
            <person name="Hibbett D.S."/>
        </authorList>
    </citation>
    <scope>NUCLEOTIDE SEQUENCE [LARGE SCALE GENOMIC DNA]</scope>
    <source>
        <strain evidence="2 3">L-15889</strain>
    </source>
</reference>
<organism evidence="2 3">
    <name type="scientific">Daedalea quercina L-15889</name>
    <dbReference type="NCBI Taxonomy" id="1314783"/>
    <lineage>
        <taxon>Eukaryota</taxon>
        <taxon>Fungi</taxon>
        <taxon>Dikarya</taxon>
        <taxon>Basidiomycota</taxon>
        <taxon>Agaricomycotina</taxon>
        <taxon>Agaricomycetes</taxon>
        <taxon>Polyporales</taxon>
        <taxon>Fomitopsis</taxon>
    </lineage>
</organism>
<evidence type="ECO:0000256" key="1">
    <source>
        <dbReference type="SAM" id="SignalP"/>
    </source>
</evidence>
<proteinExistence type="predicted"/>
<dbReference type="EMBL" id="KV429087">
    <property type="protein sequence ID" value="KZT66589.1"/>
    <property type="molecule type" value="Genomic_DNA"/>
</dbReference>
<accession>A0A165N6T1</accession>
<sequence>MSCFASMFWILCIMRVVDAAAMFGGSALGICRSALLQGRPLNCKAKTMLPRPRKPGHLRECCPRHWRTPDPHPRADVLDATASTCTLIAPHRQHSISLL</sequence>
<gene>
    <name evidence="2" type="ORF">DAEQUDRAFT_450072</name>
</gene>
<dbReference type="AlphaFoldDB" id="A0A165N6T1"/>
<protein>
    <recommendedName>
        <fullName evidence="4">Secreted protein</fullName>
    </recommendedName>
</protein>
<keyword evidence="3" id="KW-1185">Reference proteome</keyword>